<proteinExistence type="predicted"/>
<organism evidence="2 3">
    <name type="scientific">Saccharopolyspora oryzae</name>
    <dbReference type="NCBI Taxonomy" id="2997343"/>
    <lineage>
        <taxon>Bacteria</taxon>
        <taxon>Bacillati</taxon>
        <taxon>Actinomycetota</taxon>
        <taxon>Actinomycetes</taxon>
        <taxon>Pseudonocardiales</taxon>
        <taxon>Pseudonocardiaceae</taxon>
        <taxon>Saccharopolyspora</taxon>
    </lineage>
</organism>
<evidence type="ECO:0000313" key="3">
    <source>
        <dbReference type="Proteomes" id="UP001210380"/>
    </source>
</evidence>
<dbReference type="EMBL" id="JAQGLA010000004">
    <property type="protein sequence ID" value="MDA3624722.1"/>
    <property type="molecule type" value="Genomic_DNA"/>
</dbReference>
<dbReference type="RefSeq" id="WP_270947289.1">
    <property type="nucleotide sequence ID" value="NZ_JAQGLA010000004.1"/>
</dbReference>
<accession>A0ABT4UUJ8</accession>
<protein>
    <submittedName>
        <fullName evidence="2">Uncharacterized protein</fullName>
    </submittedName>
</protein>
<reference evidence="2 3" key="1">
    <citation type="submission" date="2022-11" db="EMBL/GenBank/DDBJ databases">
        <title>Draft genome sequence of Saccharopolyspora sp. WRP15-2 isolated from rhizosphere soils of wild rice in Thailand.</title>
        <authorList>
            <person name="Duangmal K."/>
            <person name="Kammanee S."/>
            <person name="Muangham S."/>
        </authorList>
    </citation>
    <scope>NUCLEOTIDE SEQUENCE [LARGE SCALE GENOMIC DNA]</scope>
    <source>
        <strain evidence="2 3">WRP15-2</strain>
    </source>
</reference>
<name>A0ABT4UUJ8_9PSEU</name>
<evidence type="ECO:0000256" key="1">
    <source>
        <dbReference type="SAM" id="MobiDB-lite"/>
    </source>
</evidence>
<keyword evidence="3" id="KW-1185">Reference proteome</keyword>
<sequence length="122" mass="12979">MKNSDIVAGPLVARGTFSGRASVSWWQAEAITRKCFGFQFNEREMPGCSTLNAQLDIRFVGARNCGNRVVPVACRAGFGRGQRAFGWPSETPAHSDEHGTAAPGGLGGRRSPDAVRRGSGDV</sequence>
<dbReference type="Proteomes" id="UP001210380">
    <property type="component" value="Unassembled WGS sequence"/>
</dbReference>
<feature type="compositionally biased region" description="Basic and acidic residues" evidence="1">
    <location>
        <begin position="110"/>
        <end position="122"/>
    </location>
</feature>
<evidence type="ECO:0000313" key="2">
    <source>
        <dbReference type="EMBL" id="MDA3624722.1"/>
    </source>
</evidence>
<comment type="caution">
    <text evidence="2">The sequence shown here is derived from an EMBL/GenBank/DDBJ whole genome shotgun (WGS) entry which is preliminary data.</text>
</comment>
<feature type="region of interest" description="Disordered" evidence="1">
    <location>
        <begin position="85"/>
        <end position="122"/>
    </location>
</feature>
<gene>
    <name evidence="2" type="ORF">OU415_04675</name>
</gene>